<dbReference type="GO" id="GO:0003676">
    <property type="term" value="F:nucleic acid binding"/>
    <property type="evidence" value="ECO:0007669"/>
    <property type="project" value="InterPro"/>
</dbReference>
<name>A0A8X6VHQ1_TRICX</name>
<dbReference type="PANTHER" id="PTHR37984:SF5">
    <property type="entry name" value="PROTEIN NYNRIN-LIKE"/>
    <property type="match status" value="1"/>
</dbReference>
<accession>A0A8X6VHQ1</accession>
<dbReference type="PROSITE" id="PS50994">
    <property type="entry name" value="INTEGRASE"/>
    <property type="match status" value="1"/>
</dbReference>
<dbReference type="AlphaFoldDB" id="A0A8X6VHQ1"/>
<feature type="domain" description="Integrase catalytic" evidence="1">
    <location>
        <begin position="20"/>
        <end position="109"/>
    </location>
</feature>
<dbReference type="InterPro" id="IPR050951">
    <property type="entry name" value="Retrovirus_Pol_polyprotein"/>
</dbReference>
<organism evidence="2 3">
    <name type="scientific">Trichonephila clavipes</name>
    <name type="common">Golden silk orbweaver</name>
    <name type="synonym">Nephila clavipes</name>
    <dbReference type="NCBI Taxonomy" id="2585209"/>
    <lineage>
        <taxon>Eukaryota</taxon>
        <taxon>Metazoa</taxon>
        <taxon>Ecdysozoa</taxon>
        <taxon>Arthropoda</taxon>
        <taxon>Chelicerata</taxon>
        <taxon>Arachnida</taxon>
        <taxon>Araneae</taxon>
        <taxon>Araneomorphae</taxon>
        <taxon>Entelegynae</taxon>
        <taxon>Araneoidea</taxon>
        <taxon>Nephilidae</taxon>
        <taxon>Trichonephila</taxon>
    </lineage>
</organism>
<keyword evidence="3" id="KW-1185">Reference proteome</keyword>
<evidence type="ECO:0000313" key="2">
    <source>
        <dbReference type="EMBL" id="GFY08213.1"/>
    </source>
</evidence>
<dbReference type="InterPro" id="IPR012337">
    <property type="entry name" value="RNaseH-like_sf"/>
</dbReference>
<protein>
    <submittedName>
        <fullName evidence="2">Retrovirus-related Pol polyprotein from transposon 17.6</fullName>
    </submittedName>
</protein>
<evidence type="ECO:0000313" key="3">
    <source>
        <dbReference type="Proteomes" id="UP000887159"/>
    </source>
</evidence>
<dbReference type="Gene3D" id="3.30.420.10">
    <property type="entry name" value="Ribonuclease H-like superfamily/Ribonuclease H"/>
    <property type="match status" value="1"/>
</dbReference>
<dbReference type="PANTHER" id="PTHR37984">
    <property type="entry name" value="PROTEIN CBG26694"/>
    <property type="match status" value="1"/>
</dbReference>
<gene>
    <name evidence="2" type="primary">X975_17282</name>
    <name evidence="2" type="ORF">TNCV_1356251</name>
</gene>
<evidence type="ECO:0000259" key="1">
    <source>
        <dbReference type="PROSITE" id="PS50994"/>
    </source>
</evidence>
<sequence length="109" mass="12350">MCQINNYKNALPAGRLIPIVSNYPNEIATLDLLGPYPVSRVKRNRNVLVITDHFSKWAEIVPLKKASARVIADNFFDNYISRYGAPVKLISDNGPQFISDIFENLSERL</sequence>
<proteinExistence type="predicted"/>
<dbReference type="Proteomes" id="UP000887159">
    <property type="component" value="Unassembled WGS sequence"/>
</dbReference>
<dbReference type="InterPro" id="IPR036397">
    <property type="entry name" value="RNaseH_sf"/>
</dbReference>
<dbReference type="Pfam" id="PF00665">
    <property type="entry name" value="rve"/>
    <property type="match status" value="1"/>
</dbReference>
<dbReference type="SUPFAM" id="SSF53098">
    <property type="entry name" value="Ribonuclease H-like"/>
    <property type="match status" value="1"/>
</dbReference>
<dbReference type="InterPro" id="IPR001584">
    <property type="entry name" value="Integrase_cat-core"/>
</dbReference>
<dbReference type="GO" id="GO:0015074">
    <property type="term" value="P:DNA integration"/>
    <property type="evidence" value="ECO:0007669"/>
    <property type="project" value="InterPro"/>
</dbReference>
<reference evidence="2" key="1">
    <citation type="submission" date="2020-08" db="EMBL/GenBank/DDBJ databases">
        <title>Multicomponent nature underlies the extraordinary mechanical properties of spider dragline silk.</title>
        <authorList>
            <person name="Kono N."/>
            <person name="Nakamura H."/>
            <person name="Mori M."/>
            <person name="Yoshida Y."/>
            <person name="Ohtoshi R."/>
            <person name="Malay A.D."/>
            <person name="Moran D.A.P."/>
            <person name="Tomita M."/>
            <person name="Numata K."/>
            <person name="Arakawa K."/>
        </authorList>
    </citation>
    <scope>NUCLEOTIDE SEQUENCE</scope>
</reference>
<comment type="caution">
    <text evidence="2">The sequence shown here is derived from an EMBL/GenBank/DDBJ whole genome shotgun (WGS) entry which is preliminary data.</text>
</comment>
<dbReference type="EMBL" id="BMAU01021280">
    <property type="protein sequence ID" value="GFY08213.1"/>
    <property type="molecule type" value="Genomic_DNA"/>
</dbReference>